<proteinExistence type="predicted"/>
<feature type="compositionally biased region" description="Acidic residues" evidence="1">
    <location>
        <begin position="1"/>
        <end position="10"/>
    </location>
</feature>
<comment type="caution">
    <text evidence="2">The sequence shown here is derived from an EMBL/GenBank/DDBJ whole genome shotgun (WGS) entry which is preliminary data.</text>
</comment>
<evidence type="ECO:0000256" key="1">
    <source>
        <dbReference type="SAM" id="MobiDB-lite"/>
    </source>
</evidence>
<dbReference type="AlphaFoldDB" id="A0A9W6TQ61"/>
<sequence>MQLPDAEPEPSPDHSPPADTPAPQSNLSYLVGPSVPSPSNTRLRENHLREKADSIVCEWMKLEVDWVQVSLLHHPPPSTDKANMKSLKQIQLERKTLLTLSNALGTVWNLFAR</sequence>
<evidence type="ECO:0000313" key="2">
    <source>
        <dbReference type="EMBL" id="GMF16904.1"/>
    </source>
</evidence>
<keyword evidence="3" id="KW-1185">Reference proteome</keyword>
<evidence type="ECO:0000313" key="3">
    <source>
        <dbReference type="Proteomes" id="UP001165083"/>
    </source>
</evidence>
<feature type="region of interest" description="Disordered" evidence="1">
    <location>
        <begin position="1"/>
        <end position="45"/>
    </location>
</feature>
<protein>
    <submittedName>
        <fullName evidence="2">Unnamed protein product</fullName>
    </submittedName>
</protein>
<name>A0A9W6TQ61_9STRA</name>
<reference evidence="2" key="1">
    <citation type="submission" date="2023-04" db="EMBL/GenBank/DDBJ databases">
        <title>Phytophthora lilii NBRC 32176.</title>
        <authorList>
            <person name="Ichikawa N."/>
            <person name="Sato H."/>
            <person name="Tonouchi N."/>
        </authorList>
    </citation>
    <scope>NUCLEOTIDE SEQUENCE</scope>
    <source>
        <strain evidence="2">NBRC 32176</strain>
    </source>
</reference>
<organism evidence="2 3">
    <name type="scientific">Phytophthora lilii</name>
    <dbReference type="NCBI Taxonomy" id="2077276"/>
    <lineage>
        <taxon>Eukaryota</taxon>
        <taxon>Sar</taxon>
        <taxon>Stramenopiles</taxon>
        <taxon>Oomycota</taxon>
        <taxon>Peronosporomycetes</taxon>
        <taxon>Peronosporales</taxon>
        <taxon>Peronosporaceae</taxon>
        <taxon>Phytophthora</taxon>
    </lineage>
</organism>
<dbReference type="EMBL" id="BSXW01000264">
    <property type="protein sequence ID" value="GMF16904.1"/>
    <property type="molecule type" value="Genomic_DNA"/>
</dbReference>
<accession>A0A9W6TQ61</accession>
<gene>
    <name evidence="2" type="ORF">Plil01_000610400</name>
</gene>
<dbReference type="Proteomes" id="UP001165083">
    <property type="component" value="Unassembled WGS sequence"/>
</dbReference>